<dbReference type="InterPro" id="IPR004188">
    <property type="entry name" value="Phe-tRNA_ligase_II_N"/>
</dbReference>
<dbReference type="Pfam" id="PF01409">
    <property type="entry name" value="tRNA-synt_2d"/>
    <property type="match status" value="1"/>
</dbReference>
<evidence type="ECO:0000256" key="7">
    <source>
        <dbReference type="ARBA" id="ARBA00022840"/>
    </source>
</evidence>
<keyword evidence="3" id="KW-0963">Cytoplasm</keyword>
<name>A0ABD6IEB2_MESHY</name>
<dbReference type="GO" id="GO:0005524">
    <property type="term" value="F:ATP binding"/>
    <property type="evidence" value="ECO:0007669"/>
    <property type="project" value="UniProtKB-KW"/>
</dbReference>
<dbReference type="InterPro" id="IPR002319">
    <property type="entry name" value="Phenylalanyl-tRNA_Synthase"/>
</dbReference>
<comment type="caution">
    <text evidence="13">The sequence shown here is derived from an EMBL/GenBank/DDBJ whole genome shotgun (WGS) entry which is preliminary data.</text>
</comment>
<reference evidence="13 14" key="1">
    <citation type="submission" date="2018-07" db="EMBL/GenBank/DDBJ databases">
        <title>Genetic characterization of Mycoplasma hyopneumoniae, M. hyorhinis and M. flocculare isolates through whole genome sequencing analysis: comparative analysis of sequence types and putative genes involved in virulence.</title>
        <authorList>
            <person name="Fourour S."/>
            <person name="Lucas P."/>
            <person name="Touzain F."/>
            <person name="Tocqueville V."/>
            <person name="Kempf I."/>
            <person name="Marois-Crehan C."/>
        </authorList>
    </citation>
    <scope>NUCLEOTIDE SEQUENCE [LARGE SCALE GENOMIC DNA]</scope>
    <source>
        <strain evidence="13 14">MHR389</strain>
    </source>
</reference>
<evidence type="ECO:0000256" key="4">
    <source>
        <dbReference type="ARBA" id="ARBA00022598"/>
    </source>
</evidence>
<dbReference type="GO" id="GO:0046872">
    <property type="term" value="F:metal ion binding"/>
    <property type="evidence" value="ECO:0007669"/>
    <property type="project" value="UniProtKB-KW"/>
</dbReference>
<keyword evidence="10" id="KW-0030">Aminoacyl-tRNA synthetase</keyword>
<evidence type="ECO:0000256" key="2">
    <source>
        <dbReference type="ARBA" id="ARBA00012814"/>
    </source>
</evidence>
<keyword evidence="8" id="KW-0460">Magnesium</keyword>
<dbReference type="Pfam" id="PF02912">
    <property type="entry name" value="Phe_tRNA-synt_N"/>
    <property type="match status" value="1"/>
</dbReference>
<evidence type="ECO:0000256" key="6">
    <source>
        <dbReference type="ARBA" id="ARBA00022741"/>
    </source>
</evidence>
<dbReference type="EMBL" id="QQQW01000002">
    <property type="protein sequence ID" value="MXR43461.1"/>
    <property type="molecule type" value="Genomic_DNA"/>
</dbReference>
<dbReference type="RefSeq" id="WP_014335680.1">
    <property type="nucleotide sequence ID" value="NZ_CP016817.1"/>
</dbReference>
<keyword evidence="6" id="KW-0547">Nucleotide-binding</keyword>
<dbReference type="SUPFAM" id="SSF46589">
    <property type="entry name" value="tRNA-binding arm"/>
    <property type="match status" value="1"/>
</dbReference>
<evidence type="ECO:0000256" key="3">
    <source>
        <dbReference type="ARBA" id="ARBA00022490"/>
    </source>
</evidence>
<dbReference type="InterPro" id="IPR010978">
    <property type="entry name" value="tRNA-bd_arm"/>
</dbReference>
<dbReference type="PANTHER" id="PTHR11538">
    <property type="entry name" value="PHENYLALANYL-TRNA SYNTHETASE"/>
    <property type="match status" value="1"/>
</dbReference>
<dbReference type="InterPro" id="IPR045864">
    <property type="entry name" value="aa-tRNA-synth_II/BPL/LPL"/>
</dbReference>
<dbReference type="InterPro" id="IPR006195">
    <property type="entry name" value="aa-tRNA-synth_II"/>
</dbReference>
<dbReference type="EC" id="6.1.1.20" evidence="2"/>
<keyword evidence="9" id="KW-0648">Protein biosynthesis</keyword>
<dbReference type="AlphaFoldDB" id="A0ABD6IEB2"/>
<dbReference type="Proteomes" id="UP001193384">
    <property type="component" value="Unassembled WGS sequence"/>
</dbReference>
<evidence type="ECO:0000256" key="10">
    <source>
        <dbReference type="ARBA" id="ARBA00023146"/>
    </source>
</evidence>
<sequence length="318" mass="37139">MDYKKVLNKFVINNLEDLKLAKNAFFGKDSYLAKLQNQLKSVSNEEKKELGKQISQIRQEAETFFANQAKLLEEKKINEQIAKEWIDINLPTQSFASLHPLTLIETRIRQWFLANGYFEVKASEIENDEYNFERLNIPKNHPAREMQDSLYIDSNNLLRTHNTGVSARMLELNKNKAFSQFCIGKVYRNDEDDQTHSHQFSQLDFISVGNLSITDLIGTLKSFLTYVFETDLEFKFRPSFFPFTEPSLEVDIFYKNRWIEILGSGMIHPNVLKQAGYTNNFRAIAAGVGLERLAMIKYGIEDIRELYKNDLRFLKQFK</sequence>
<dbReference type="NCBIfam" id="TIGR00468">
    <property type="entry name" value="pheS"/>
    <property type="match status" value="1"/>
</dbReference>
<organism evidence="13 14">
    <name type="scientific">Mesomycoplasma hyorhinis</name>
    <name type="common">Mycoplasma hyorhinis</name>
    <dbReference type="NCBI Taxonomy" id="2100"/>
    <lineage>
        <taxon>Bacteria</taxon>
        <taxon>Bacillati</taxon>
        <taxon>Mycoplasmatota</taxon>
        <taxon>Mycoplasmoidales</taxon>
        <taxon>Metamycoplasmataceae</taxon>
        <taxon>Mesomycoplasma</taxon>
    </lineage>
</organism>
<comment type="subcellular location">
    <subcellularLocation>
        <location evidence="1">Cytoplasm</location>
    </subcellularLocation>
</comment>
<keyword evidence="7" id="KW-0067">ATP-binding</keyword>
<evidence type="ECO:0000313" key="13">
    <source>
        <dbReference type="EMBL" id="MXR43461.1"/>
    </source>
</evidence>
<keyword evidence="4 13" id="KW-0436">Ligase</keyword>
<evidence type="ECO:0000259" key="12">
    <source>
        <dbReference type="PROSITE" id="PS50862"/>
    </source>
</evidence>
<gene>
    <name evidence="13" type="ORF">DR101_00615</name>
</gene>
<keyword evidence="5" id="KW-0479">Metal-binding</keyword>
<proteinExistence type="predicted"/>
<dbReference type="InterPro" id="IPR004529">
    <property type="entry name" value="Phe-tRNA-synth_IIc_asu"/>
</dbReference>
<evidence type="ECO:0000256" key="5">
    <source>
        <dbReference type="ARBA" id="ARBA00022723"/>
    </source>
</evidence>
<evidence type="ECO:0000256" key="9">
    <source>
        <dbReference type="ARBA" id="ARBA00022917"/>
    </source>
</evidence>
<dbReference type="SUPFAM" id="SSF55681">
    <property type="entry name" value="Class II aaRS and biotin synthetases"/>
    <property type="match status" value="1"/>
</dbReference>
<dbReference type="Gene3D" id="3.30.930.10">
    <property type="entry name" value="Bira Bifunctional Protein, Domain 2"/>
    <property type="match status" value="1"/>
</dbReference>
<feature type="domain" description="Aminoacyl-transfer RNA synthetases class-II family profile" evidence="12">
    <location>
        <begin position="104"/>
        <end position="316"/>
    </location>
</feature>
<evidence type="ECO:0000256" key="1">
    <source>
        <dbReference type="ARBA" id="ARBA00004496"/>
    </source>
</evidence>
<protein>
    <recommendedName>
        <fullName evidence="2">phenylalanine--tRNA ligase</fullName>
        <ecNumber evidence="2">6.1.1.20</ecNumber>
    </recommendedName>
</protein>
<evidence type="ECO:0000313" key="14">
    <source>
        <dbReference type="Proteomes" id="UP001193384"/>
    </source>
</evidence>
<accession>A0ABD6IEB2</accession>
<dbReference type="PANTHER" id="PTHR11538:SF41">
    <property type="entry name" value="PHENYLALANINE--TRNA LIGASE, MITOCHONDRIAL"/>
    <property type="match status" value="1"/>
</dbReference>
<dbReference type="GO" id="GO:0005737">
    <property type="term" value="C:cytoplasm"/>
    <property type="evidence" value="ECO:0007669"/>
    <property type="project" value="UniProtKB-SubCell"/>
</dbReference>
<dbReference type="PROSITE" id="PS50862">
    <property type="entry name" value="AA_TRNA_LIGASE_II"/>
    <property type="match status" value="1"/>
</dbReference>
<dbReference type="GO" id="GO:0006412">
    <property type="term" value="P:translation"/>
    <property type="evidence" value="ECO:0007669"/>
    <property type="project" value="UniProtKB-KW"/>
</dbReference>
<dbReference type="CDD" id="cd00496">
    <property type="entry name" value="PheRS_alpha_core"/>
    <property type="match status" value="1"/>
</dbReference>
<evidence type="ECO:0000256" key="11">
    <source>
        <dbReference type="ARBA" id="ARBA00049255"/>
    </source>
</evidence>
<dbReference type="GO" id="GO:0004826">
    <property type="term" value="F:phenylalanine-tRNA ligase activity"/>
    <property type="evidence" value="ECO:0007669"/>
    <property type="project" value="UniProtKB-EC"/>
</dbReference>
<evidence type="ECO:0000256" key="8">
    <source>
        <dbReference type="ARBA" id="ARBA00022842"/>
    </source>
</evidence>
<comment type="catalytic activity">
    <reaction evidence="11">
        <text>tRNA(Phe) + L-phenylalanine + ATP = L-phenylalanyl-tRNA(Phe) + AMP + diphosphate + H(+)</text>
        <dbReference type="Rhea" id="RHEA:19413"/>
        <dbReference type="Rhea" id="RHEA-COMP:9668"/>
        <dbReference type="Rhea" id="RHEA-COMP:9699"/>
        <dbReference type="ChEBI" id="CHEBI:15378"/>
        <dbReference type="ChEBI" id="CHEBI:30616"/>
        <dbReference type="ChEBI" id="CHEBI:33019"/>
        <dbReference type="ChEBI" id="CHEBI:58095"/>
        <dbReference type="ChEBI" id="CHEBI:78442"/>
        <dbReference type="ChEBI" id="CHEBI:78531"/>
        <dbReference type="ChEBI" id="CHEBI:456215"/>
        <dbReference type="EC" id="6.1.1.20"/>
    </reaction>
</comment>